<dbReference type="WBParaSite" id="ES5_v2.g8814.t1">
    <property type="protein sequence ID" value="ES5_v2.g8814.t1"/>
    <property type="gene ID" value="ES5_v2.g8814"/>
</dbReference>
<name>A0AC34GV92_9BILA</name>
<sequence length="282" mass="32914">MKVLRKVEGGGPLNYAGKIVIYNRIPKTGSTTLTNAIGYDLCKINEFNAIHLNLTKNKFSMNLIDQSEFITNITTWKEKLPAFYHGHVAFIDFTRFGLPNPIYINLIREPLERLLSHFYFLRYGDNYRVGLKRSKAGHNETFDECIEMGGKDCEMKQIEPGNEMAMKQAKWNLVNRYLVVGLNERMEDLIAVLEKLLPSFFKGAFGHFKSLSDDRAHLRYTNKKIPPNEATLSKIHSDLIYKMEKEFYDFAKAEFENIWQKIHNEKTGEMLEKQFHYEKIKP</sequence>
<evidence type="ECO:0000313" key="2">
    <source>
        <dbReference type="WBParaSite" id="ES5_v2.g8814.t1"/>
    </source>
</evidence>
<evidence type="ECO:0000313" key="1">
    <source>
        <dbReference type="Proteomes" id="UP000887579"/>
    </source>
</evidence>
<organism evidence="1 2">
    <name type="scientific">Panagrolaimus sp. ES5</name>
    <dbReference type="NCBI Taxonomy" id="591445"/>
    <lineage>
        <taxon>Eukaryota</taxon>
        <taxon>Metazoa</taxon>
        <taxon>Ecdysozoa</taxon>
        <taxon>Nematoda</taxon>
        <taxon>Chromadorea</taxon>
        <taxon>Rhabditida</taxon>
        <taxon>Tylenchina</taxon>
        <taxon>Panagrolaimomorpha</taxon>
        <taxon>Panagrolaimoidea</taxon>
        <taxon>Panagrolaimidae</taxon>
        <taxon>Panagrolaimus</taxon>
    </lineage>
</organism>
<accession>A0AC34GV92</accession>
<proteinExistence type="predicted"/>
<reference evidence="2" key="1">
    <citation type="submission" date="2022-11" db="UniProtKB">
        <authorList>
            <consortium name="WormBaseParasite"/>
        </authorList>
    </citation>
    <scope>IDENTIFICATION</scope>
</reference>
<dbReference type="Proteomes" id="UP000887579">
    <property type="component" value="Unplaced"/>
</dbReference>
<protein>
    <submittedName>
        <fullName evidence="2">Sulfotransferase family protein</fullName>
    </submittedName>
</protein>